<evidence type="ECO:0000256" key="4">
    <source>
        <dbReference type="ARBA" id="ARBA00023242"/>
    </source>
</evidence>
<evidence type="ECO:0000256" key="1">
    <source>
        <dbReference type="ARBA" id="ARBA00004123"/>
    </source>
</evidence>
<organism evidence="8 9">
    <name type="scientific">Cucumis sativus</name>
    <name type="common">Cucumber</name>
    <dbReference type="NCBI Taxonomy" id="3659"/>
    <lineage>
        <taxon>Eukaryota</taxon>
        <taxon>Viridiplantae</taxon>
        <taxon>Streptophyta</taxon>
        <taxon>Embryophyta</taxon>
        <taxon>Tracheophyta</taxon>
        <taxon>Spermatophyta</taxon>
        <taxon>Magnoliopsida</taxon>
        <taxon>eudicotyledons</taxon>
        <taxon>Gunneridae</taxon>
        <taxon>Pentapetalae</taxon>
        <taxon>rosids</taxon>
        <taxon>fabids</taxon>
        <taxon>Cucurbitales</taxon>
        <taxon>Cucurbitaceae</taxon>
        <taxon>Benincaseae</taxon>
        <taxon>Cucumis</taxon>
    </lineage>
</organism>
<keyword evidence="3 5" id="KW-0804">Transcription</keyword>
<dbReference type="GO" id="GO:0046983">
    <property type="term" value="F:protein dimerization activity"/>
    <property type="evidence" value="ECO:0007669"/>
    <property type="project" value="InterPro"/>
</dbReference>
<dbReference type="InterPro" id="IPR045084">
    <property type="entry name" value="AIB/MYC-like"/>
</dbReference>
<dbReference type="PROSITE" id="PS50888">
    <property type="entry name" value="BHLH"/>
    <property type="match status" value="1"/>
</dbReference>
<protein>
    <recommendedName>
        <fullName evidence="5">Transcription factor</fullName>
        <shortName evidence="5">bHLH transcription factor</shortName>
    </recommendedName>
    <alternativeName>
        <fullName evidence="5">Basic helix-loop-helix protein</fullName>
    </alternativeName>
</protein>
<evidence type="ECO:0000256" key="2">
    <source>
        <dbReference type="ARBA" id="ARBA00023015"/>
    </source>
</evidence>
<reference evidence="8 9" key="4">
    <citation type="journal article" date="2011" name="BMC Genomics">
        <title>RNA-Seq improves annotation of protein-coding genes in the cucumber genome.</title>
        <authorList>
            <person name="Li Z."/>
            <person name="Zhang Z."/>
            <person name="Yan P."/>
            <person name="Huang S."/>
            <person name="Fei Z."/>
            <person name="Lin K."/>
        </authorList>
    </citation>
    <scope>NUCLEOTIDE SEQUENCE [LARGE SCALE GENOMIC DNA]</scope>
    <source>
        <strain evidence="9">cv. 9930</strain>
    </source>
</reference>
<dbReference type="PANTHER" id="PTHR11514:SF40">
    <property type="entry name" value="TRANSCRIPTION FACTOR BHLH14"/>
    <property type="match status" value="1"/>
</dbReference>
<dbReference type="eggNOG" id="ENOG502QS6Z">
    <property type="taxonomic scope" value="Eukaryota"/>
</dbReference>
<evidence type="ECO:0000256" key="3">
    <source>
        <dbReference type="ARBA" id="ARBA00023163"/>
    </source>
</evidence>
<dbReference type="InterPro" id="IPR011598">
    <property type="entry name" value="bHLH_dom"/>
</dbReference>
<gene>
    <name evidence="8" type="ORF">Csa_2G080170</name>
</gene>
<dbReference type="GO" id="GO:0006355">
    <property type="term" value="P:regulation of DNA-templated transcription"/>
    <property type="evidence" value="ECO:0000318"/>
    <property type="project" value="GO_Central"/>
</dbReference>
<dbReference type="OrthoDB" id="1926382at2759"/>
<evidence type="ECO:0000313" key="9">
    <source>
        <dbReference type="Proteomes" id="UP000029981"/>
    </source>
</evidence>
<dbReference type="SUPFAM" id="SSF47459">
    <property type="entry name" value="HLH, helix-loop-helix DNA-binding domain"/>
    <property type="match status" value="1"/>
</dbReference>
<dbReference type="Gene3D" id="4.10.280.10">
    <property type="entry name" value="Helix-loop-helix DNA-binding domain"/>
    <property type="match status" value="1"/>
</dbReference>
<dbReference type="SMART" id="SM00353">
    <property type="entry name" value="HLH"/>
    <property type="match status" value="1"/>
</dbReference>
<dbReference type="EMBL" id="CM002923">
    <property type="protein sequence ID" value="KGN61317.1"/>
    <property type="molecule type" value="Genomic_DNA"/>
</dbReference>
<reference evidence="8 9" key="2">
    <citation type="journal article" date="2009" name="PLoS ONE">
        <title>An integrated genetic and cytogenetic map of the cucumber genome.</title>
        <authorList>
            <person name="Ren Y."/>
            <person name="Zhang Z."/>
            <person name="Liu J."/>
            <person name="Staub J.E."/>
            <person name="Han Y."/>
            <person name="Cheng Z."/>
            <person name="Li X."/>
            <person name="Lu J."/>
            <person name="Miao H."/>
            <person name="Kang H."/>
            <person name="Xie B."/>
            <person name="Gu X."/>
            <person name="Wang X."/>
            <person name="Du Y."/>
            <person name="Jin W."/>
            <person name="Huang S."/>
        </authorList>
    </citation>
    <scope>NUCLEOTIDE SEQUENCE [LARGE SCALE GENOMIC DNA]</scope>
    <source>
        <strain evidence="9">cv. 9930</strain>
    </source>
</reference>
<sequence length="322" mass="36381">MDQDLISPIQSKLQSLILNPQLHNWSFAIFWNLTTTPYSSHSCFHPHSLFPSSVAHSLISSPHFPFSDLTTAPAVVWLNHPSLFFQQTHRGKQLQSLGINTLVSIPTPDGVLELGSPDSIPHDFELLKRIGTEFGFSLKKPENNPSTHVEAERQRREKLNDRFNSLRSVVPNVSRMDKASLLSDAVSYINELEMKISEMESRVLKEKKEKKNGVDENEMEEEASSRDRRERGIEIDVKIIGGDRAVIRVESRNLSYAVAKLMEALRDLELKVEHGSMWNLKDLTLQDLVVRVPSGHGYSSDEGIKKALLAILEHATNNNDNI</sequence>
<dbReference type="AlphaFoldDB" id="A0A0A0LKN8"/>
<comment type="subcellular location">
    <subcellularLocation>
        <location evidence="1 5">Nucleus</location>
    </subcellularLocation>
</comment>
<dbReference type="PANTHER" id="PTHR11514">
    <property type="entry name" value="MYC"/>
    <property type="match status" value="1"/>
</dbReference>
<name>A0A0A0LKN8_CUCSA</name>
<evidence type="ECO:0000313" key="8">
    <source>
        <dbReference type="EMBL" id="KGN61317.1"/>
    </source>
</evidence>
<keyword evidence="4 5" id="KW-0539">Nucleus</keyword>
<reference evidence="8 9" key="3">
    <citation type="journal article" date="2010" name="BMC Genomics">
        <title>Transcriptome sequencing and comparative analysis of cucumber flowers with different sex types.</title>
        <authorList>
            <person name="Guo S."/>
            <person name="Zheng Y."/>
            <person name="Joung J.G."/>
            <person name="Liu S."/>
            <person name="Zhang Z."/>
            <person name="Crasta O.R."/>
            <person name="Sobral B.W."/>
            <person name="Xu Y."/>
            <person name="Huang S."/>
            <person name="Fei Z."/>
        </authorList>
    </citation>
    <scope>NUCLEOTIDE SEQUENCE [LARGE SCALE GENOMIC DNA]</scope>
    <source>
        <strain evidence="9">cv. 9930</strain>
    </source>
</reference>
<feature type="domain" description="BHLH" evidence="7">
    <location>
        <begin position="143"/>
        <end position="192"/>
    </location>
</feature>
<dbReference type="InterPro" id="IPR025610">
    <property type="entry name" value="MYC/MYB_N"/>
</dbReference>
<reference evidence="8 9" key="1">
    <citation type="journal article" date="2009" name="Nat. Genet.">
        <title>The genome of the cucumber, Cucumis sativus L.</title>
        <authorList>
            <person name="Huang S."/>
            <person name="Li R."/>
            <person name="Zhang Z."/>
            <person name="Li L."/>
            <person name="Gu X."/>
            <person name="Fan W."/>
            <person name="Lucas W.J."/>
            <person name="Wang X."/>
            <person name="Xie B."/>
            <person name="Ni P."/>
            <person name="Ren Y."/>
            <person name="Zhu H."/>
            <person name="Li J."/>
            <person name="Lin K."/>
            <person name="Jin W."/>
            <person name="Fei Z."/>
            <person name="Li G."/>
            <person name="Staub J."/>
            <person name="Kilian A."/>
            <person name="van der Vossen E.A."/>
            <person name="Wu Y."/>
            <person name="Guo J."/>
            <person name="He J."/>
            <person name="Jia Z."/>
            <person name="Ren Y."/>
            <person name="Tian G."/>
            <person name="Lu Y."/>
            <person name="Ruan J."/>
            <person name="Qian W."/>
            <person name="Wang M."/>
            <person name="Huang Q."/>
            <person name="Li B."/>
            <person name="Xuan Z."/>
            <person name="Cao J."/>
            <person name="Asan"/>
            <person name="Wu Z."/>
            <person name="Zhang J."/>
            <person name="Cai Q."/>
            <person name="Bai Y."/>
            <person name="Zhao B."/>
            <person name="Han Y."/>
            <person name="Li Y."/>
            <person name="Li X."/>
            <person name="Wang S."/>
            <person name="Shi Q."/>
            <person name="Liu S."/>
            <person name="Cho W.K."/>
            <person name="Kim J.Y."/>
            <person name="Xu Y."/>
            <person name="Heller-Uszynska K."/>
            <person name="Miao H."/>
            <person name="Cheng Z."/>
            <person name="Zhang S."/>
            <person name="Wu J."/>
            <person name="Yang Y."/>
            <person name="Kang H."/>
            <person name="Li M."/>
            <person name="Liang H."/>
            <person name="Ren X."/>
            <person name="Shi Z."/>
            <person name="Wen M."/>
            <person name="Jian M."/>
            <person name="Yang H."/>
            <person name="Zhang G."/>
            <person name="Yang Z."/>
            <person name="Chen R."/>
            <person name="Liu S."/>
            <person name="Li J."/>
            <person name="Ma L."/>
            <person name="Liu H."/>
            <person name="Zhou Y."/>
            <person name="Zhao J."/>
            <person name="Fang X."/>
            <person name="Li G."/>
            <person name="Fang L."/>
            <person name="Li Y."/>
            <person name="Liu D."/>
            <person name="Zheng H."/>
            <person name="Zhang Y."/>
            <person name="Qin N."/>
            <person name="Li Z."/>
            <person name="Yang G."/>
            <person name="Yang S."/>
            <person name="Bolund L."/>
            <person name="Kristiansen K."/>
            <person name="Zheng H."/>
            <person name="Li S."/>
            <person name="Zhang X."/>
            <person name="Yang H."/>
            <person name="Wang J."/>
            <person name="Sun R."/>
            <person name="Zhang B."/>
            <person name="Jiang S."/>
            <person name="Wang J."/>
            <person name="Du Y."/>
            <person name="Li S."/>
        </authorList>
    </citation>
    <scope>NUCLEOTIDE SEQUENCE [LARGE SCALE GENOMIC DNA]</scope>
    <source>
        <strain evidence="9">cv. 9930</strain>
    </source>
</reference>
<dbReference type="Pfam" id="PF00010">
    <property type="entry name" value="HLH"/>
    <property type="match status" value="1"/>
</dbReference>
<evidence type="ECO:0000256" key="6">
    <source>
        <dbReference type="SAM" id="MobiDB-lite"/>
    </source>
</evidence>
<keyword evidence="2 5" id="KW-0805">Transcription regulation</keyword>
<evidence type="ECO:0000256" key="5">
    <source>
        <dbReference type="RuleBase" id="RU369104"/>
    </source>
</evidence>
<dbReference type="InterPro" id="IPR036638">
    <property type="entry name" value="HLH_DNA-bd_sf"/>
</dbReference>
<dbReference type="Pfam" id="PF14215">
    <property type="entry name" value="bHLH-MYC_N"/>
    <property type="match status" value="1"/>
</dbReference>
<dbReference type="GO" id="GO:0000976">
    <property type="term" value="F:transcription cis-regulatory region binding"/>
    <property type="evidence" value="ECO:0000318"/>
    <property type="project" value="GO_Central"/>
</dbReference>
<dbReference type="GO" id="GO:0003700">
    <property type="term" value="F:DNA-binding transcription factor activity"/>
    <property type="evidence" value="ECO:0000318"/>
    <property type="project" value="GO_Central"/>
</dbReference>
<dbReference type="STRING" id="3659.A0A0A0LKN8"/>
<dbReference type="Proteomes" id="UP000029981">
    <property type="component" value="Chromosome 2"/>
</dbReference>
<accession>A0A0A0LKN8</accession>
<dbReference type="Gramene" id="KGN61317">
    <property type="protein sequence ID" value="KGN61317"/>
    <property type="gene ID" value="Csa_2G080170"/>
</dbReference>
<proteinExistence type="predicted"/>
<dbReference type="GO" id="GO:0005634">
    <property type="term" value="C:nucleus"/>
    <property type="evidence" value="ECO:0000318"/>
    <property type="project" value="GO_Central"/>
</dbReference>
<feature type="region of interest" description="Disordered" evidence="6">
    <location>
        <begin position="206"/>
        <end position="227"/>
    </location>
</feature>
<keyword evidence="9" id="KW-1185">Reference proteome</keyword>
<evidence type="ECO:0000259" key="7">
    <source>
        <dbReference type="PROSITE" id="PS50888"/>
    </source>
</evidence>